<dbReference type="OrthoDB" id="9761532at2"/>
<proteinExistence type="inferred from homology"/>
<dbReference type="RefSeq" id="WP_077275493.1">
    <property type="nucleotide sequence ID" value="NZ_CP019609.1"/>
</dbReference>
<evidence type="ECO:0000313" key="10">
    <source>
        <dbReference type="Proteomes" id="UP000188246"/>
    </source>
</evidence>
<reference evidence="9 10" key="1">
    <citation type="journal article" date="2010" name="Int. J. Syst. Evol. Microbiol.">
        <title>Vagococcus penaei sp. nov., isolated from spoilage microbiota of cooked shrimp (Penaeus vannamei).</title>
        <authorList>
            <person name="Jaffres E."/>
            <person name="Prevost H."/>
            <person name="Rossero A."/>
            <person name="Joffraud J.J."/>
            <person name="Dousset X."/>
        </authorList>
    </citation>
    <scope>NUCLEOTIDE SEQUENCE [LARGE SCALE GENOMIC DNA]</scope>
    <source>
        <strain evidence="9 10">CD276</strain>
    </source>
</reference>
<evidence type="ECO:0000256" key="3">
    <source>
        <dbReference type="ARBA" id="ARBA00022670"/>
    </source>
</evidence>
<dbReference type="PANTHER" id="PTHR43808:SF31">
    <property type="entry name" value="N-ACETYL-L-CITRULLINE DEACETYLASE"/>
    <property type="match status" value="1"/>
</dbReference>
<sequence length="445" mass="48786">MQQFVTEQHKEKAIDALQRIVKIPSYLKESSPNAPFGKDIVDCLKETLTLFEEEGFTTYLDPDGYYGYADIGEGEETFGVLCHLDVVPPGNTELWSVPPFLADVVDGKIIGRGVQDDKGPTIAALYALKAVLDSGVNPTKKVRFIFGTDEETLWRCMEHYHKNETPIDLGFAPDAKFPLIYAEKGLLQAYVTGPGSTEFKMNGGSALNVVPDSASYSGDAAAKVTKVLQELGYDYKETADGVTVSGKSVHSKDAPKGVNAITRLSEALAQVISHPAIDFLGTVVKEDATGSSVVGDISDEVSGKLSFNVATVVIDDKESKIGLDLRLPVTFTKDEVVEKLEKKLSEYDLTYHEFDYLESLYVPKESELIQSLLGAYRDVTNDMTEPLVSGGATFARTMKNCVAFGAMFKGTVDTMHQPNETWVLDEMERAMIIYAEAFNRICVKS</sequence>
<protein>
    <submittedName>
        <fullName evidence="9">Uncharacterized protein</fullName>
    </submittedName>
</protein>
<evidence type="ECO:0000256" key="6">
    <source>
        <dbReference type="ARBA" id="ARBA00022833"/>
    </source>
</evidence>
<keyword evidence="8" id="KW-0482">Metalloprotease</keyword>
<dbReference type="GO" id="GO:0008270">
    <property type="term" value="F:zinc ion binding"/>
    <property type="evidence" value="ECO:0007669"/>
    <property type="project" value="InterPro"/>
</dbReference>
<comment type="similarity">
    <text evidence="2">Belongs to the peptidase M20A family.</text>
</comment>
<dbReference type="InterPro" id="IPR036264">
    <property type="entry name" value="Bact_exopeptidase_dim_dom"/>
</dbReference>
<keyword evidence="5" id="KW-0378">Hydrolase</keyword>
<evidence type="ECO:0000313" key="9">
    <source>
        <dbReference type="EMBL" id="AQP53402.1"/>
    </source>
</evidence>
<dbReference type="InterPro" id="IPR010964">
    <property type="entry name" value="M20A_pepV-rel"/>
</dbReference>
<keyword evidence="6" id="KW-0862">Zinc</keyword>
<dbReference type="PANTHER" id="PTHR43808">
    <property type="entry name" value="ACETYLORNITHINE DEACETYLASE"/>
    <property type="match status" value="1"/>
</dbReference>
<evidence type="ECO:0000256" key="2">
    <source>
        <dbReference type="ARBA" id="ARBA00006247"/>
    </source>
</evidence>
<dbReference type="AlphaFoldDB" id="A0A1Q2D4R7"/>
<evidence type="ECO:0000256" key="4">
    <source>
        <dbReference type="ARBA" id="ARBA00022723"/>
    </source>
</evidence>
<dbReference type="Proteomes" id="UP000188246">
    <property type="component" value="Chromosome"/>
</dbReference>
<dbReference type="GO" id="GO:0008777">
    <property type="term" value="F:acetylornithine deacetylase activity"/>
    <property type="evidence" value="ECO:0007669"/>
    <property type="project" value="TreeGrafter"/>
</dbReference>
<dbReference type="NCBIfam" id="NF005542">
    <property type="entry name" value="PRK07205.1"/>
    <property type="match status" value="1"/>
</dbReference>
<dbReference type="Gene3D" id="3.40.630.10">
    <property type="entry name" value="Zn peptidases"/>
    <property type="match status" value="1"/>
</dbReference>
<dbReference type="STRING" id="633807.BW732_03560"/>
<evidence type="ECO:0000256" key="7">
    <source>
        <dbReference type="ARBA" id="ARBA00022997"/>
    </source>
</evidence>
<dbReference type="SUPFAM" id="SSF55031">
    <property type="entry name" value="Bacterial exopeptidase dimerisation domain"/>
    <property type="match status" value="1"/>
</dbReference>
<dbReference type="Pfam" id="PF01546">
    <property type="entry name" value="Peptidase_M20"/>
    <property type="match status" value="1"/>
</dbReference>
<organism evidence="9 10">
    <name type="scientific">Vagococcus penaei</name>
    <dbReference type="NCBI Taxonomy" id="633807"/>
    <lineage>
        <taxon>Bacteria</taxon>
        <taxon>Bacillati</taxon>
        <taxon>Bacillota</taxon>
        <taxon>Bacilli</taxon>
        <taxon>Lactobacillales</taxon>
        <taxon>Enterococcaceae</taxon>
        <taxon>Vagococcus</taxon>
    </lineage>
</organism>
<dbReference type="Gene3D" id="3.30.70.360">
    <property type="match status" value="2"/>
</dbReference>
<keyword evidence="10" id="KW-1185">Reference proteome</keyword>
<dbReference type="GO" id="GO:0006526">
    <property type="term" value="P:L-arginine biosynthetic process"/>
    <property type="evidence" value="ECO:0007669"/>
    <property type="project" value="TreeGrafter"/>
</dbReference>
<comment type="cofactor">
    <cofactor evidence="1">
        <name>Zn(2+)</name>
        <dbReference type="ChEBI" id="CHEBI:29105"/>
    </cofactor>
</comment>
<dbReference type="EMBL" id="CP019609">
    <property type="protein sequence ID" value="AQP53402.1"/>
    <property type="molecule type" value="Genomic_DNA"/>
</dbReference>
<dbReference type="GO" id="GO:0016805">
    <property type="term" value="F:dipeptidase activity"/>
    <property type="evidence" value="ECO:0007669"/>
    <property type="project" value="UniProtKB-KW"/>
</dbReference>
<dbReference type="GO" id="GO:0008237">
    <property type="term" value="F:metallopeptidase activity"/>
    <property type="evidence" value="ECO:0007669"/>
    <property type="project" value="UniProtKB-KW"/>
</dbReference>
<keyword evidence="7" id="KW-0224">Dipeptidase</keyword>
<accession>A0A1Q2D4R7</accession>
<dbReference type="InterPro" id="IPR050072">
    <property type="entry name" value="Peptidase_M20A"/>
</dbReference>
<evidence type="ECO:0000256" key="1">
    <source>
        <dbReference type="ARBA" id="ARBA00001947"/>
    </source>
</evidence>
<evidence type="ECO:0000256" key="5">
    <source>
        <dbReference type="ARBA" id="ARBA00022801"/>
    </source>
</evidence>
<gene>
    <name evidence="9" type="ORF">BW732_03560</name>
</gene>
<dbReference type="GO" id="GO:0006508">
    <property type="term" value="P:proteolysis"/>
    <property type="evidence" value="ECO:0007669"/>
    <property type="project" value="UniProtKB-KW"/>
</dbReference>
<evidence type="ECO:0000256" key="8">
    <source>
        <dbReference type="ARBA" id="ARBA00023049"/>
    </source>
</evidence>
<keyword evidence="4" id="KW-0479">Metal-binding</keyword>
<keyword evidence="3" id="KW-0645">Protease</keyword>
<dbReference type="NCBIfam" id="TIGR01887">
    <property type="entry name" value="dipeptidaselike"/>
    <property type="match status" value="1"/>
</dbReference>
<dbReference type="InterPro" id="IPR002933">
    <property type="entry name" value="Peptidase_M20"/>
</dbReference>
<dbReference type="KEGG" id="vpi:BW732_03560"/>
<name>A0A1Q2D4R7_9ENTE</name>
<dbReference type="SUPFAM" id="SSF53187">
    <property type="entry name" value="Zn-dependent exopeptidases"/>
    <property type="match status" value="1"/>
</dbReference>